<dbReference type="AlphaFoldDB" id="A0A2P8GEH4"/>
<proteinExistence type="predicted"/>
<gene>
    <name evidence="1" type="ORF">CLV60_10287</name>
</gene>
<protein>
    <submittedName>
        <fullName evidence="1">Uncharacterized protein</fullName>
    </submittedName>
</protein>
<dbReference type="Proteomes" id="UP000241964">
    <property type="component" value="Unassembled WGS sequence"/>
</dbReference>
<reference evidence="1 2" key="1">
    <citation type="submission" date="2018-03" db="EMBL/GenBank/DDBJ databases">
        <title>Genomic Encyclopedia of Archaeal and Bacterial Type Strains, Phase II (KMG-II): from individual species to whole genera.</title>
        <authorList>
            <person name="Goeker M."/>
        </authorList>
    </citation>
    <scope>NUCLEOTIDE SEQUENCE [LARGE SCALE GENOMIC DNA]</scope>
    <source>
        <strain evidence="1 2">DSM 29057</strain>
    </source>
</reference>
<organism evidence="1 2">
    <name type="scientific">Dyadobacter jiangsuensis</name>
    <dbReference type="NCBI Taxonomy" id="1591085"/>
    <lineage>
        <taxon>Bacteria</taxon>
        <taxon>Pseudomonadati</taxon>
        <taxon>Bacteroidota</taxon>
        <taxon>Cytophagia</taxon>
        <taxon>Cytophagales</taxon>
        <taxon>Spirosomataceae</taxon>
        <taxon>Dyadobacter</taxon>
    </lineage>
</organism>
<keyword evidence="2" id="KW-1185">Reference proteome</keyword>
<evidence type="ECO:0000313" key="1">
    <source>
        <dbReference type="EMBL" id="PSL32372.1"/>
    </source>
</evidence>
<accession>A0A2P8GEH4</accession>
<sequence>MSACTISDYNVGSEQGCFWMKSFEDSTDCVFKKCCEKYKKKGKHCKKCPKK</sequence>
<comment type="caution">
    <text evidence="1">The sequence shown here is derived from an EMBL/GenBank/DDBJ whole genome shotgun (WGS) entry which is preliminary data.</text>
</comment>
<dbReference type="EMBL" id="PYAS01000002">
    <property type="protein sequence ID" value="PSL32372.1"/>
    <property type="molecule type" value="Genomic_DNA"/>
</dbReference>
<name>A0A2P8GEH4_9BACT</name>
<evidence type="ECO:0000313" key="2">
    <source>
        <dbReference type="Proteomes" id="UP000241964"/>
    </source>
</evidence>